<reference evidence="2" key="2">
    <citation type="journal article" date="2015" name="Fish Shellfish Immunol.">
        <title>Early steps in the European eel (Anguilla anguilla)-Vibrio vulnificus interaction in the gills: Role of the RtxA13 toxin.</title>
        <authorList>
            <person name="Callol A."/>
            <person name="Pajuelo D."/>
            <person name="Ebbesson L."/>
            <person name="Teles M."/>
            <person name="MacKenzie S."/>
            <person name="Amaro C."/>
        </authorList>
    </citation>
    <scope>NUCLEOTIDE SEQUENCE</scope>
</reference>
<protein>
    <submittedName>
        <fullName evidence="2">Uncharacterized protein</fullName>
    </submittedName>
</protein>
<sequence>MPRIQTLGTKTEPVPEALDECI</sequence>
<feature type="region of interest" description="Disordered" evidence="1">
    <location>
        <begin position="1"/>
        <end position="22"/>
    </location>
</feature>
<reference evidence="2" key="1">
    <citation type="submission" date="2014-11" db="EMBL/GenBank/DDBJ databases">
        <authorList>
            <person name="Amaro Gonzalez C."/>
        </authorList>
    </citation>
    <scope>NUCLEOTIDE SEQUENCE</scope>
</reference>
<evidence type="ECO:0000313" key="2">
    <source>
        <dbReference type="EMBL" id="JAH66864.1"/>
    </source>
</evidence>
<evidence type="ECO:0000256" key="1">
    <source>
        <dbReference type="SAM" id="MobiDB-lite"/>
    </source>
</evidence>
<dbReference type="AlphaFoldDB" id="A0A0E9ULZ4"/>
<accession>A0A0E9ULZ4</accession>
<dbReference type="EMBL" id="GBXM01041713">
    <property type="protein sequence ID" value="JAH66864.1"/>
    <property type="molecule type" value="Transcribed_RNA"/>
</dbReference>
<proteinExistence type="predicted"/>
<name>A0A0E9ULZ4_ANGAN</name>
<organism evidence="2">
    <name type="scientific">Anguilla anguilla</name>
    <name type="common">European freshwater eel</name>
    <name type="synonym">Muraena anguilla</name>
    <dbReference type="NCBI Taxonomy" id="7936"/>
    <lineage>
        <taxon>Eukaryota</taxon>
        <taxon>Metazoa</taxon>
        <taxon>Chordata</taxon>
        <taxon>Craniata</taxon>
        <taxon>Vertebrata</taxon>
        <taxon>Euteleostomi</taxon>
        <taxon>Actinopterygii</taxon>
        <taxon>Neopterygii</taxon>
        <taxon>Teleostei</taxon>
        <taxon>Anguilliformes</taxon>
        <taxon>Anguillidae</taxon>
        <taxon>Anguilla</taxon>
    </lineage>
</organism>